<protein>
    <submittedName>
        <fullName evidence="2">Predicted protein</fullName>
    </submittedName>
</protein>
<evidence type="ECO:0000256" key="1">
    <source>
        <dbReference type="SAM" id="MobiDB-lite"/>
    </source>
</evidence>
<evidence type="ECO:0000313" key="2">
    <source>
        <dbReference type="EMBL" id="EEH56930.1"/>
    </source>
</evidence>
<dbReference type="Proteomes" id="UP000001876">
    <property type="component" value="Unassembled WGS sequence"/>
</dbReference>
<proteinExistence type="predicted"/>
<dbReference type="RefSeq" id="XP_003058475.1">
    <property type="nucleotide sequence ID" value="XM_003058429.1"/>
</dbReference>
<organism evidence="3">
    <name type="scientific">Micromonas pusilla (strain CCMP1545)</name>
    <name type="common">Picoplanktonic green alga</name>
    <dbReference type="NCBI Taxonomy" id="564608"/>
    <lineage>
        <taxon>Eukaryota</taxon>
        <taxon>Viridiplantae</taxon>
        <taxon>Chlorophyta</taxon>
        <taxon>Mamiellophyceae</taxon>
        <taxon>Mamiellales</taxon>
        <taxon>Mamiellaceae</taxon>
        <taxon>Micromonas</taxon>
    </lineage>
</organism>
<dbReference type="AlphaFoldDB" id="C1MTE7"/>
<gene>
    <name evidence="2" type="ORF">MICPUCDRAFT_39767</name>
</gene>
<dbReference type="KEGG" id="mpp:MICPUCDRAFT_39767"/>
<sequence>MASSVAAASVVSIAARATETRRRVAAAAYRRAGTTTTTTRLRSRGRARGPGVRADRVAIAVAVRASSSDPTSSPPPPPPPRRPTRREAMTRAAAVALTVALTTTTTTPPPARANPIDDFNVAALLRKAKYFLGPLQLMLDRLVALERVEASLAAEDLVSELGKATLDCVNPRGPLASYANVRDVCTLNILVKSATRGPAVVNPPGTIENANVVAAQEALIKGYDALALELGRAPVGDSRAAAFAECRGLVKEMAFALLGCFRLEAGDAAGIERAFPELFAGAEPGTAEANGAIRGVRFS</sequence>
<dbReference type="EMBL" id="GG663739">
    <property type="protein sequence ID" value="EEH56930.1"/>
    <property type="molecule type" value="Genomic_DNA"/>
</dbReference>
<accession>C1MTE7</accession>
<feature type="compositionally biased region" description="Pro residues" evidence="1">
    <location>
        <begin position="72"/>
        <end position="81"/>
    </location>
</feature>
<evidence type="ECO:0000313" key="3">
    <source>
        <dbReference type="Proteomes" id="UP000001876"/>
    </source>
</evidence>
<reference evidence="2 3" key="1">
    <citation type="journal article" date="2009" name="Science">
        <title>Green evolution and dynamic adaptations revealed by genomes of the marine picoeukaryotes Micromonas.</title>
        <authorList>
            <person name="Worden A.Z."/>
            <person name="Lee J.H."/>
            <person name="Mock T."/>
            <person name="Rouze P."/>
            <person name="Simmons M.P."/>
            <person name="Aerts A.L."/>
            <person name="Allen A.E."/>
            <person name="Cuvelier M.L."/>
            <person name="Derelle E."/>
            <person name="Everett M.V."/>
            <person name="Foulon E."/>
            <person name="Grimwood J."/>
            <person name="Gundlach H."/>
            <person name="Henrissat B."/>
            <person name="Napoli C."/>
            <person name="McDonald S.M."/>
            <person name="Parker M.S."/>
            <person name="Rombauts S."/>
            <person name="Salamov A."/>
            <person name="Von Dassow P."/>
            <person name="Badger J.H."/>
            <person name="Coutinho P.M."/>
            <person name="Demir E."/>
            <person name="Dubchak I."/>
            <person name="Gentemann C."/>
            <person name="Eikrem W."/>
            <person name="Gready J.E."/>
            <person name="John U."/>
            <person name="Lanier W."/>
            <person name="Lindquist E.A."/>
            <person name="Lucas S."/>
            <person name="Mayer K.F."/>
            <person name="Moreau H."/>
            <person name="Not F."/>
            <person name="Otillar R."/>
            <person name="Panaud O."/>
            <person name="Pangilinan J."/>
            <person name="Paulsen I."/>
            <person name="Piegu B."/>
            <person name="Poliakov A."/>
            <person name="Robbens S."/>
            <person name="Schmutz J."/>
            <person name="Toulza E."/>
            <person name="Wyss T."/>
            <person name="Zelensky A."/>
            <person name="Zhou K."/>
            <person name="Armbrust E.V."/>
            <person name="Bhattacharya D."/>
            <person name="Goodenough U.W."/>
            <person name="Van de Peer Y."/>
            <person name="Grigoriev I.V."/>
        </authorList>
    </citation>
    <scope>NUCLEOTIDE SEQUENCE [LARGE SCALE GENOMIC DNA]</scope>
    <source>
        <strain evidence="2 3">CCMP1545</strain>
    </source>
</reference>
<dbReference type="OrthoDB" id="10574836at2759"/>
<dbReference type="GeneID" id="9684291"/>
<feature type="region of interest" description="Disordered" evidence="1">
    <location>
        <begin position="63"/>
        <end position="88"/>
    </location>
</feature>
<keyword evidence="3" id="KW-1185">Reference proteome</keyword>
<name>C1MTE7_MICPC</name>